<dbReference type="GO" id="GO:0016757">
    <property type="term" value="F:glycosyltransferase activity"/>
    <property type="evidence" value="ECO:0007669"/>
    <property type="project" value="TreeGrafter"/>
</dbReference>
<gene>
    <name evidence="3" type="ORF">SAMN02746098_01098</name>
</gene>
<organism evidence="3 4">
    <name type="scientific">Desulfosporosinus lacus DSM 15449</name>
    <dbReference type="NCBI Taxonomy" id="1121420"/>
    <lineage>
        <taxon>Bacteria</taxon>
        <taxon>Bacillati</taxon>
        <taxon>Bacillota</taxon>
        <taxon>Clostridia</taxon>
        <taxon>Eubacteriales</taxon>
        <taxon>Desulfitobacteriaceae</taxon>
        <taxon>Desulfosporosinus</taxon>
    </lineage>
</organism>
<evidence type="ECO:0000313" key="4">
    <source>
        <dbReference type="Proteomes" id="UP000183954"/>
    </source>
</evidence>
<reference evidence="4" key="1">
    <citation type="submission" date="2016-11" db="EMBL/GenBank/DDBJ databases">
        <authorList>
            <person name="Varghese N."/>
            <person name="Submissions S."/>
        </authorList>
    </citation>
    <scope>NUCLEOTIDE SEQUENCE [LARGE SCALE GENOMIC DNA]</scope>
    <source>
        <strain evidence="4">DSM 15449</strain>
    </source>
</reference>
<keyword evidence="4" id="KW-1185">Reference proteome</keyword>
<evidence type="ECO:0000313" key="3">
    <source>
        <dbReference type="EMBL" id="SHH67212.1"/>
    </source>
</evidence>
<dbReference type="PANTHER" id="PTHR21015:SF22">
    <property type="entry name" value="GLYCOSYLTRANSFERASE"/>
    <property type="match status" value="1"/>
</dbReference>
<dbReference type="PANTHER" id="PTHR21015">
    <property type="entry name" value="UDP-N-ACETYLGLUCOSAMINE--N-ACETYLMURAMYL-(PENTAPEPTIDE) PYROPHOSPHORYL-UNDECAPRENOL N-ACETYLGLUCOSAMINE TRANSFERASE 1"/>
    <property type="match status" value="1"/>
</dbReference>
<dbReference type="OrthoDB" id="9805604at2"/>
<name>A0A1M5UW56_9FIRM</name>
<keyword evidence="3" id="KW-0378">Hydrolase</keyword>
<feature type="binding site" evidence="2">
    <location>
        <position position="165"/>
    </location>
    <ligand>
        <name>substrate</name>
    </ligand>
</feature>
<dbReference type="InterPro" id="IPR020023">
    <property type="entry name" value="PseG"/>
</dbReference>
<dbReference type="STRING" id="1121420.SAMN02746098_01098"/>
<feature type="binding site" evidence="2">
    <location>
        <position position="278"/>
    </location>
    <ligand>
        <name>substrate</name>
    </ligand>
</feature>
<protein>
    <submittedName>
        <fullName evidence="3">UDP-2,4-diacetamido-2,4,6-trideoxy-beta-L-altropyranose hydrolase</fullName>
    </submittedName>
</protein>
<feature type="active site" description="Proton acceptor" evidence="1">
    <location>
        <position position="18"/>
    </location>
</feature>
<dbReference type="RefSeq" id="WP_073028420.1">
    <property type="nucleotide sequence ID" value="NZ_FQXJ01000004.1"/>
</dbReference>
<dbReference type="SUPFAM" id="SSF53756">
    <property type="entry name" value="UDP-Glycosyltransferase/glycogen phosphorylase"/>
    <property type="match status" value="1"/>
</dbReference>
<dbReference type="Gene3D" id="3.40.50.11190">
    <property type="match status" value="1"/>
</dbReference>
<accession>A0A1M5UW56</accession>
<dbReference type="NCBIfam" id="TIGR03590">
    <property type="entry name" value="PseG"/>
    <property type="match status" value="1"/>
</dbReference>
<evidence type="ECO:0000256" key="2">
    <source>
        <dbReference type="PIRSR" id="PIRSR620023-2"/>
    </source>
</evidence>
<proteinExistence type="predicted"/>
<sequence length="366" mass="41451">MLNIAFRVDGGKNVGLGHIVRCLSLAHAFRQNGHKVYFLSKLKEGIEKAGQENFDVVRLSSVEQEIEGFFYGNSTQLVSEALEITSLLLTYQIDVLVLDTYNVSNEYFLALKEYVGSLVYIDDVNKFTYPVDIIINGNITGEFLGYQKYDQRQVLLLGPKYNMIRDEFANIVPRDVKEKPEEIMITTGGADPYRLTDKLLVILLKKDEYRHIRFNVLVGSSFIDCGYLDNLSKNYGNVFLYANSDLSYKLPSIIQSEISAIMLRSDLAISAGGSTLYELAACGTPALSVILADNQEGIVRKMDELGYVMNLGWYNQLNKDLVLDKLREMIDDFPRRREMSAKGQRLVDGKGVERIVWSILQNLEDN</sequence>
<dbReference type="GO" id="GO:0016787">
    <property type="term" value="F:hydrolase activity"/>
    <property type="evidence" value="ECO:0007669"/>
    <property type="project" value="UniProtKB-KW"/>
</dbReference>
<dbReference type="Gene3D" id="3.40.50.2000">
    <property type="entry name" value="Glycogen Phosphorylase B"/>
    <property type="match status" value="1"/>
</dbReference>
<dbReference type="AlphaFoldDB" id="A0A1M5UW56"/>
<dbReference type="EMBL" id="FQXJ01000004">
    <property type="protein sequence ID" value="SHH67212.1"/>
    <property type="molecule type" value="Genomic_DNA"/>
</dbReference>
<evidence type="ECO:0000256" key="1">
    <source>
        <dbReference type="PIRSR" id="PIRSR620023-1"/>
    </source>
</evidence>
<dbReference type="Proteomes" id="UP000183954">
    <property type="component" value="Unassembled WGS sequence"/>
</dbReference>